<evidence type="ECO:0000256" key="1">
    <source>
        <dbReference type="SAM" id="Phobius"/>
    </source>
</evidence>
<keyword evidence="1" id="KW-0812">Transmembrane</keyword>
<feature type="transmembrane region" description="Helical" evidence="1">
    <location>
        <begin position="320"/>
        <end position="341"/>
    </location>
</feature>
<feature type="transmembrane region" description="Helical" evidence="1">
    <location>
        <begin position="256"/>
        <end position="278"/>
    </location>
</feature>
<dbReference type="GO" id="GO:0015813">
    <property type="term" value="P:L-glutamate transmembrane transport"/>
    <property type="evidence" value="ECO:0007669"/>
    <property type="project" value="InterPro"/>
</dbReference>
<dbReference type="GO" id="GO:0016020">
    <property type="term" value="C:membrane"/>
    <property type="evidence" value="ECO:0007669"/>
    <property type="project" value="InterPro"/>
</dbReference>
<sequence>MEFTLWDLLQDTALLGLLMILGQFLRAKVKLFQSLLMPASLIGGFIGLALGPSGFNILPFSDQLSKYSGVLIAIVFACTPIGDDSFTKEDLKGVGGFFYQNTGILMLQYAAGMALALGVLNKFWDLHDSFGLVLATGFYGGHGTAAALGAMYKDMGYPEFLDLGNTSATVGLVGGIVVGMILINWGTRKKYTNFVDSPKELPDEIKRGVIPRDKQKSSGNLTISNMSLDSLVFHLSIALFAAYLGRVASKFIQSKIDWLSIPVFVLALAAGYLVQGFIKITNTQEYVDRATMQRISGSSTDLLVVSAVSSLNLGVIKSNLAPLTITFIFGFVLNILWFLWVSKYSSSKNWFERGILNFGRSNGVVATGVLLNRVVDPDQKSRGLEDTGLTDLLNRPIAIALQVLPPLFISFGGKYPLYTTLVMWAGFIVLTVIALVLKWWTPGKMQGNQHK</sequence>
<comment type="caution">
    <text evidence="2">The sequence shown here is derived from an EMBL/GenBank/DDBJ whole genome shotgun (WGS) entry which is preliminary data.</text>
</comment>
<dbReference type="PANTHER" id="PTHR36178:SF1">
    <property type="entry name" value="SODIUM_GLUTAMATE SYMPORTER"/>
    <property type="match status" value="1"/>
</dbReference>
<dbReference type="EMBL" id="MJIH01000001">
    <property type="protein sequence ID" value="OLR65003.1"/>
    <property type="molecule type" value="Genomic_DNA"/>
</dbReference>
<feature type="transmembrane region" description="Helical" evidence="1">
    <location>
        <begin position="130"/>
        <end position="151"/>
    </location>
</feature>
<dbReference type="Proteomes" id="UP000187166">
    <property type="component" value="Unassembled WGS sequence"/>
</dbReference>
<feature type="transmembrane region" description="Helical" evidence="1">
    <location>
        <begin position="421"/>
        <end position="441"/>
    </location>
</feature>
<feature type="transmembrane region" description="Helical" evidence="1">
    <location>
        <begin position="163"/>
        <end position="185"/>
    </location>
</feature>
<keyword evidence="3" id="KW-1185">Reference proteome</keyword>
<proteinExistence type="predicted"/>
<keyword evidence="1" id="KW-1133">Transmembrane helix</keyword>
<feature type="transmembrane region" description="Helical" evidence="1">
    <location>
        <begin position="103"/>
        <end position="124"/>
    </location>
</feature>
<dbReference type="GO" id="GO:0015501">
    <property type="term" value="F:glutamate:sodium symporter activity"/>
    <property type="evidence" value="ECO:0007669"/>
    <property type="project" value="InterPro"/>
</dbReference>
<dbReference type="AlphaFoldDB" id="A0A1U7M030"/>
<evidence type="ECO:0000313" key="2">
    <source>
        <dbReference type="EMBL" id="OLR65003.1"/>
    </source>
</evidence>
<feature type="transmembrane region" description="Helical" evidence="1">
    <location>
        <begin position="226"/>
        <end position="244"/>
    </location>
</feature>
<dbReference type="PANTHER" id="PTHR36178">
    <property type="entry name" value="SLR0625 PROTEIN"/>
    <property type="match status" value="1"/>
</dbReference>
<feature type="transmembrane region" description="Helical" evidence="1">
    <location>
        <begin position="64"/>
        <end position="82"/>
    </location>
</feature>
<name>A0A1U7M030_9FIRM</name>
<organism evidence="2 3">
    <name type="scientific">Peptoniphilus porci</name>
    <dbReference type="NCBI Taxonomy" id="2652280"/>
    <lineage>
        <taxon>Bacteria</taxon>
        <taxon>Bacillati</taxon>
        <taxon>Bacillota</taxon>
        <taxon>Tissierellia</taxon>
        <taxon>Tissierellales</taxon>
        <taxon>Peptoniphilaceae</taxon>
        <taxon>Peptoniphilus</taxon>
    </lineage>
</organism>
<feature type="transmembrane region" description="Helical" evidence="1">
    <location>
        <begin position="36"/>
        <end position="58"/>
    </location>
</feature>
<dbReference type="InterPro" id="IPR004445">
    <property type="entry name" value="GltS"/>
</dbReference>
<protein>
    <submittedName>
        <fullName evidence="2">Sodium:glutamate symporter</fullName>
    </submittedName>
</protein>
<dbReference type="Pfam" id="PF03616">
    <property type="entry name" value="Glt_symporter"/>
    <property type="match status" value="1"/>
</dbReference>
<evidence type="ECO:0000313" key="3">
    <source>
        <dbReference type="Proteomes" id="UP000187166"/>
    </source>
</evidence>
<keyword evidence="1" id="KW-0472">Membrane</keyword>
<accession>A0A1U7M030</accession>
<gene>
    <name evidence="2" type="ORF">BIV18_05485</name>
</gene>
<reference evidence="2 3" key="1">
    <citation type="journal article" date="2016" name="Appl. Environ. Microbiol.">
        <title>Function and Phylogeny of Bacterial Butyryl Coenzyme A:Acetate Transferases and Their Diversity in the Proximal Colon of Swine.</title>
        <authorList>
            <person name="Trachsel J."/>
            <person name="Bayles D.O."/>
            <person name="Looft T."/>
            <person name="Levine U.Y."/>
            <person name="Allen H.K."/>
        </authorList>
    </citation>
    <scope>NUCLEOTIDE SEQUENCE [LARGE SCALE GENOMIC DNA]</scope>
    <source>
        <strain evidence="2 3">35-6-1</strain>
    </source>
</reference>
<dbReference type="STRING" id="1465756.BIV18_05485"/>